<comment type="caution">
    <text evidence="12">The sequence shown here is derived from an EMBL/GenBank/DDBJ whole genome shotgun (WGS) entry which is preliminary data.</text>
</comment>
<reference evidence="12 13" key="1">
    <citation type="submission" date="2018-10" db="EMBL/GenBank/DDBJ databases">
        <title>A high-quality apple genome assembly.</title>
        <authorList>
            <person name="Hu J."/>
        </authorList>
    </citation>
    <scope>NUCLEOTIDE SEQUENCE [LARGE SCALE GENOMIC DNA]</scope>
    <source>
        <strain evidence="13">cv. HFTH1</strain>
        <tissue evidence="12">Young leaf</tissue>
    </source>
</reference>
<evidence type="ECO:0000256" key="4">
    <source>
        <dbReference type="ARBA" id="ARBA00022658"/>
    </source>
</evidence>
<evidence type="ECO:0000313" key="12">
    <source>
        <dbReference type="EMBL" id="RXH98883.1"/>
    </source>
</evidence>
<sequence>MLFILGGTEMEITRRDEIEEHRERKISNEETELDTDFSDRDSRQSRPISRLGIAGPARAGFVDAITALIKAIIRIKISRGSRECMRAFPNSLLACPSFHGGRGALPSAGGHPSDLTFLAGGGMFTGIKIPLYRFGSNSILDDGCAGRISCVLEGEEEESVLDSIVLAQWEDRMWKGLFRYDVTASEIKVVRGRKKFIAQFNEGWSRDFMPRMGKNISFCQEDMFKFSWMERQEELLFSVASGEKSNAELVLSAAVPDCALLIAINASPVEYGHVFLVPHGSKIIHQFLDKRSLELILHVAVEINNCSFRLFYDYSPSAPRMYFQACYLQIPLPVEFMRFDTIFGAGKEGMSISSVADYPIKTLVLESNHFKTMMEVLAEICLCLQEKLIPYNLLISDHGKRIFLFFQLQTSTNSILSAWECGGYFLFKSRSEFDQATEEALLKQLGTVSPDDEGFQAVKLLCCSIASKFAS</sequence>
<dbReference type="Proteomes" id="UP000290289">
    <property type="component" value="Chromosome 5"/>
</dbReference>
<evidence type="ECO:0000256" key="6">
    <source>
        <dbReference type="ARBA" id="ARBA00022695"/>
    </source>
</evidence>
<dbReference type="GO" id="GO:0005737">
    <property type="term" value="C:cytoplasm"/>
    <property type="evidence" value="ECO:0007669"/>
    <property type="project" value="UniProtKB-SubCell"/>
</dbReference>
<dbReference type="PANTHER" id="PTHR20884">
    <property type="entry name" value="GDP-D-GLUCOSE PHOSPHORYLASE 1"/>
    <property type="match status" value="1"/>
</dbReference>
<protein>
    <recommendedName>
        <fullName evidence="14">GDP-L-galactose phosphorylase 1</fullName>
    </recommendedName>
</protein>
<evidence type="ECO:0000313" key="13">
    <source>
        <dbReference type="Proteomes" id="UP000290289"/>
    </source>
</evidence>
<evidence type="ECO:0000256" key="2">
    <source>
        <dbReference type="ARBA" id="ARBA00006451"/>
    </source>
</evidence>
<keyword evidence="3" id="KW-0963">Cytoplasm</keyword>
<keyword evidence="8" id="KW-0378">Hydrolase</keyword>
<dbReference type="GO" id="GO:0006006">
    <property type="term" value="P:glucose metabolic process"/>
    <property type="evidence" value="ECO:0007669"/>
    <property type="project" value="TreeGrafter"/>
</dbReference>
<evidence type="ECO:0000259" key="10">
    <source>
        <dbReference type="Pfam" id="PF26216"/>
    </source>
</evidence>
<dbReference type="GO" id="GO:0000166">
    <property type="term" value="F:nucleotide binding"/>
    <property type="evidence" value="ECO:0007669"/>
    <property type="project" value="UniProtKB-KW"/>
</dbReference>
<keyword evidence="5" id="KW-0808">Transferase</keyword>
<evidence type="ECO:0000256" key="5">
    <source>
        <dbReference type="ARBA" id="ARBA00022679"/>
    </source>
</evidence>
<feature type="domain" description="GDPGP1-like N-terminal" evidence="11">
    <location>
        <begin position="161"/>
        <end position="326"/>
    </location>
</feature>
<evidence type="ECO:0000256" key="1">
    <source>
        <dbReference type="ARBA" id="ARBA00004496"/>
    </source>
</evidence>
<keyword evidence="4" id="KW-0344">Guanine-nucleotide releasing factor</keyword>
<dbReference type="GO" id="GO:0080048">
    <property type="term" value="F:GDP-D-glucose phosphorylase activity"/>
    <property type="evidence" value="ECO:0007669"/>
    <property type="project" value="InterPro"/>
</dbReference>
<comment type="subcellular location">
    <subcellularLocation>
        <location evidence="1">Cytoplasm</location>
    </subcellularLocation>
</comment>
<comment type="similarity">
    <text evidence="2">Belongs to the GDPGP1 family.</text>
</comment>
<organism evidence="12 13">
    <name type="scientific">Malus domestica</name>
    <name type="common">Apple</name>
    <name type="synonym">Pyrus malus</name>
    <dbReference type="NCBI Taxonomy" id="3750"/>
    <lineage>
        <taxon>Eukaryota</taxon>
        <taxon>Viridiplantae</taxon>
        <taxon>Streptophyta</taxon>
        <taxon>Embryophyta</taxon>
        <taxon>Tracheophyta</taxon>
        <taxon>Spermatophyta</taxon>
        <taxon>Magnoliopsida</taxon>
        <taxon>eudicotyledons</taxon>
        <taxon>Gunneridae</taxon>
        <taxon>Pentapetalae</taxon>
        <taxon>rosids</taxon>
        <taxon>fabids</taxon>
        <taxon>Rosales</taxon>
        <taxon>Rosaceae</taxon>
        <taxon>Amygdaloideae</taxon>
        <taxon>Maleae</taxon>
        <taxon>Malus</taxon>
    </lineage>
</organism>
<dbReference type="InterPro" id="IPR058865">
    <property type="entry name" value="GDPGP1_C"/>
</dbReference>
<dbReference type="Pfam" id="PF26217">
    <property type="entry name" value="GDPGP1_N"/>
    <property type="match status" value="1"/>
</dbReference>
<keyword evidence="7" id="KW-0547">Nucleotide-binding</keyword>
<dbReference type="Pfam" id="PF26216">
    <property type="entry name" value="GDPGP1_C"/>
    <property type="match status" value="1"/>
</dbReference>
<dbReference type="InterPro" id="IPR058866">
    <property type="entry name" value="GDPGP1_N"/>
</dbReference>
<keyword evidence="6" id="KW-0548">Nucleotidyltransferase</keyword>
<proteinExistence type="inferred from homology"/>
<evidence type="ECO:0000256" key="8">
    <source>
        <dbReference type="ARBA" id="ARBA00022801"/>
    </source>
</evidence>
<dbReference type="AlphaFoldDB" id="A0A498JY28"/>
<dbReference type="GO" id="GO:0016787">
    <property type="term" value="F:hydrolase activity"/>
    <property type="evidence" value="ECO:0007669"/>
    <property type="project" value="UniProtKB-KW"/>
</dbReference>
<evidence type="ECO:0000259" key="11">
    <source>
        <dbReference type="Pfam" id="PF26217"/>
    </source>
</evidence>
<dbReference type="EMBL" id="RDQH01000331">
    <property type="protein sequence ID" value="RXH98883.1"/>
    <property type="molecule type" value="Genomic_DNA"/>
</dbReference>
<feature type="domain" description="GDPGP1-like C-terminal" evidence="10">
    <location>
        <begin position="333"/>
        <end position="468"/>
    </location>
</feature>
<dbReference type="PANTHER" id="PTHR20884:SF9">
    <property type="entry name" value="OS12G0612100 PROTEIN"/>
    <property type="match status" value="1"/>
</dbReference>
<gene>
    <name evidence="12" type="ORF">DVH24_011208</name>
</gene>
<evidence type="ECO:0000256" key="9">
    <source>
        <dbReference type="SAM" id="MobiDB-lite"/>
    </source>
</evidence>
<dbReference type="STRING" id="3750.A0A498JY28"/>
<feature type="region of interest" description="Disordered" evidence="9">
    <location>
        <begin position="21"/>
        <end position="45"/>
    </location>
</feature>
<keyword evidence="13" id="KW-1185">Reference proteome</keyword>
<dbReference type="InterPro" id="IPR026506">
    <property type="entry name" value="GDPGP"/>
</dbReference>
<evidence type="ECO:0000256" key="3">
    <source>
        <dbReference type="ARBA" id="ARBA00022490"/>
    </source>
</evidence>
<evidence type="ECO:0008006" key="14">
    <source>
        <dbReference type="Google" id="ProtNLM"/>
    </source>
</evidence>
<name>A0A498JY28_MALDO</name>
<evidence type="ECO:0000256" key="7">
    <source>
        <dbReference type="ARBA" id="ARBA00022741"/>
    </source>
</evidence>
<dbReference type="GO" id="GO:0005085">
    <property type="term" value="F:guanyl-nucleotide exchange factor activity"/>
    <property type="evidence" value="ECO:0007669"/>
    <property type="project" value="UniProtKB-KW"/>
</dbReference>
<accession>A0A498JY28</accession>